<dbReference type="InParanoid" id="E2AMG0"/>
<keyword evidence="2" id="KW-1185">Reference proteome</keyword>
<gene>
    <name evidence="1" type="ORF">EAG_04966</name>
</gene>
<accession>E2AMG0</accession>
<reference evidence="1 2" key="1">
    <citation type="journal article" date="2010" name="Science">
        <title>Genomic comparison of the ants Camponotus floridanus and Harpegnathos saltator.</title>
        <authorList>
            <person name="Bonasio R."/>
            <person name="Zhang G."/>
            <person name="Ye C."/>
            <person name="Mutti N.S."/>
            <person name="Fang X."/>
            <person name="Qin N."/>
            <person name="Donahue G."/>
            <person name="Yang P."/>
            <person name="Li Q."/>
            <person name="Li C."/>
            <person name="Zhang P."/>
            <person name="Huang Z."/>
            <person name="Berger S.L."/>
            <person name="Reinberg D."/>
            <person name="Wang J."/>
            <person name="Liebig J."/>
        </authorList>
    </citation>
    <scope>NUCLEOTIDE SEQUENCE [LARGE SCALE GENOMIC DNA]</scope>
    <source>
        <strain evidence="2">C129</strain>
    </source>
</reference>
<sequence>MVMAVTWCAPTPKPSLSPVLAYPLVYPTTYARVYPYYAVPLTYYNSYNSYRWFYPGLCHRETVVVVSLCWLS</sequence>
<dbReference type="AlphaFoldDB" id="E2AMG0"/>
<protein>
    <submittedName>
        <fullName evidence="1">Uncharacterized protein</fullName>
    </submittedName>
</protein>
<evidence type="ECO:0000313" key="1">
    <source>
        <dbReference type="EMBL" id="EFN65384.1"/>
    </source>
</evidence>
<organism evidence="2">
    <name type="scientific">Camponotus floridanus</name>
    <name type="common">Florida carpenter ant</name>
    <dbReference type="NCBI Taxonomy" id="104421"/>
    <lineage>
        <taxon>Eukaryota</taxon>
        <taxon>Metazoa</taxon>
        <taxon>Ecdysozoa</taxon>
        <taxon>Arthropoda</taxon>
        <taxon>Hexapoda</taxon>
        <taxon>Insecta</taxon>
        <taxon>Pterygota</taxon>
        <taxon>Neoptera</taxon>
        <taxon>Endopterygota</taxon>
        <taxon>Hymenoptera</taxon>
        <taxon>Apocrita</taxon>
        <taxon>Aculeata</taxon>
        <taxon>Formicoidea</taxon>
        <taxon>Formicidae</taxon>
        <taxon>Formicinae</taxon>
        <taxon>Camponotus</taxon>
    </lineage>
</organism>
<dbReference type="EMBL" id="GL440813">
    <property type="protein sequence ID" value="EFN65384.1"/>
    <property type="molecule type" value="Genomic_DNA"/>
</dbReference>
<name>E2AMG0_CAMFO</name>
<evidence type="ECO:0000313" key="2">
    <source>
        <dbReference type="Proteomes" id="UP000000311"/>
    </source>
</evidence>
<proteinExistence type="predicted"/>
<dbReference type="Proteomes" id="UP000000311">
    <property type="component" value="Unassembled WGS sequence"/>
</dbReference>